<name>A0ABQ9RVS0_9PEZI</name>
<protein>
    <submittedName>
        <fullName evidence="1">Uncharacterized protein</fullName>
    </submittedName>
</protein>
<gene>
    <name evidence="1" type="ORF">CPAR01_16547</name>
</gene>
<dbReference type="RefSeq" id="XP_060340501.1">
    <property type="nucleotide sequence ID" value="XM_060500792.1"/>
</dbReference>
<comment type="caution">
    <text evidence="1">The sequence shown here is derived from an EMBL/GenBank/DDBJ whole genome shotgun (WGS) entry which is preliminary data.</text>
</comment>
<reference evidence="1 2" key="1">
    <citation type="submission" date="2016-10" db="EMBL/GenBank/DDBJ databases">
        <title>The genome sequence of Colletotrichum fioriniae PJ7.</title>
        <authorList>
            <person name="Baroncelli R."/>
        </authorList>
    </citation>
    <scope>NUCLEOTIDE SEQUENCE [LARGE SCALE GENOMIC DNA]</scope>
    <source>
        <strain evidence="1 2">IMI 384185</strain>
    </source>
</reference>
<keyword evidence="2" id="KW-1185">Reference proteome</keyword>
<dbReference type="EMBL" id="MOPA01000026">
    <property type="protein sequence ID" value="KAK1516024.1"/>
    <property type="molecule type" value="Genomic_DNA"/>
</dbReference>
<sequence>MARGTIPRCRQYVSALDLGGETTARTSQWQPERCNGSARSCTKAEIWRALLRCETAERTPATLFPSRKSSGPSEGTLANDQPSFLHWGRSVACHLHSTGPWKAQSSVRCRRYLAQTGGGTWTTWPVRTLQRFLNLSRNHFSRKSFSSHCSPQSNFRPRLHHPLLSSLPPFPLVATLVHLFAPPPSYR</sequence>
<dbReference type="GeneID" id="85384691"/>
<evidence type="ECO:0000313" key="1">
    <source>
        <dbReference type="EMBL" id="KAK1516024.1"/>
    </source>
</evidence>
<evidence type="ECO:0000313" key="2">
    <source>
        <dbReference type="Proteomes" id="UP001241169"/>
    </source>
</evidence>
<organism evidence="1 2">
    <name type="scientific">Colletotrichum paranaense</name>
    <dbReference type="NCBI Taxonomy" id="1914294"/>
    <lineage>
        <taxon>Eukaryota</taxon>
        <taxon>Fungi</taxon>
        <taxon>Dikarya</taxon>
        <taxon>Ascomycota</taxon>
        <taxon>Pezizomycotina</taxon>
        <taxon>Sordariomycetes</taxon>
        <taxon>Hypocreomycetidae</taxon>
        <taxon>Glomerellales</taxon>
        <taxon>Glomerellaceae</taxon>
        <taxon>Colletotrichum</taxon>
        <taxon>Colletotrichum acutatum species complex</taxon>
    </lineage>
</organism>
<dbReference type="Proteomes" id="UP001241169">
    <property type="component" value="Unassembled WGS sequence"/>
</dbReference>
<proteinExistence type="predicted"/>
<accession>A0ABQ9RVS0</accession>